<dbReference type="InterPro" id="IPR011763">
    <property type="entry name" value="COA_CT_C"/>
</dbReference>
<geneLocation type="plasmid" evidence="5 6">
    <name>pYZ6</name>
</geneLocation>
<protein>
    <recommendedName>
        <fullName evidence="2">Propionyl-CoA carboxylase beta chain</fullName>
    </recommendedName>
</protein>
<dbReference type="RefSeq" id="WP_108549162.1">
    <property type="nucleotide sequence ID" value="NZ_CP028907.1"/>
</dbReference>
<gene>
    <name evidence="5" type="ORF">A6A40_28350</name>
</gene>
<evidence type="ECO:0000313" key="5">
    <source>
        <dbReference type="EMBL" id="AWB08915.1"/>
    </source>
</evidence>
<dbReference type="PROSITE" id="PS50989">
    <property type="entry name" value="COA_CT_CTER"/>
    <property type="match status" value="1"/>
</dbReference>
<comment type="similarity">
    <text evidence="1">Belongs to the AccD/PCCB family.</text>
</comment>
<dbReference type="GO" id="GO:0004658">
    <property type="term" value="F:propionyl-CoA carboxylase activity"/>
    <property type="evidence" value="ECO:0007669"/>
    <property type="project" value="UniProtKB-ARBA"/>
</dbReference>
<dbReference type="Pfam" id="PF01039">
    <property type="entry name" value="Carboxyl_trans"/>
    <property type="match status" value="1"/>
</dbReference>
<evidence type="ECO:0000313" key="6">
    <source>
        <dbReference type="Proteomes" id="UP000077405"/>
    </source>
</evidence>
<feature type="domain" description="CoA carboxyltransferase C-terminal" evidence="4">
    <location>
        <begin position="261"/>
        <end position="504"/>
    </location>
</feature>
<evidence type="ECO:0000256" key="2">
    <source>
        <dbReference type="ARBA" id="ARBA00074538"/>
    </source>
</evidence>
<organism evidence="5 6">
    <name type="scientific">Azospirillum humicireducens</name>
    <dbReference type="NCBI Taxonomy" id="1226968"/>
    <lineage>
        <taxon>Bacteria</taxon>
        <taxon>Pseudomonadati</taxon>
        <taxon>Pseudomonadota</taxon>
        <taxon>Alphaproteobacteria</taxon>
        <taxon>Rhodospirillales</taxon>
        <taxon>Azospirillaceae</taxon>
        <taxon>Azospirillum</taxon>
    </lineage>
</organism>
<dbReference type="InterPro" id="IPR029045">
    <property type="entry name" value="ClpP/crotonase-like_dom_sf"/>
</dbReference>
<dbReference type="KEGG" id="ahu:A6A40_28350"/>
<proteinExistence type="inferred from homology"/>
<dbReference type="FunFam" id="3.90.226.10:FF:000017">
    <property type="entry name" value="Propionyl-CoA carboxylase subunit beta 5"/>
    <property type="match status" value="1"/>
</dbReference>
<accession>A0A2R4VWV8</accession>
<dbReference type="GO" id="GO:0016740">
    <property type="term" value="F:transferase activity"/>
    <property type="evidence" value="ECO:0007669"/>
    <property type="project" value="UniProtKB-KW"/>
</dbReference>
<name>A0A2R4VWV8_9PROT</name>
<dbReference type="PANTHER" id="PTHR43842:SF2">
    <property type="entry name" value="PROPIONYL-COA CARBOXYLASE BETA CHAIN, MITOCHONDRIAL"/>
    <property type="match status" value="1"/>
</dbReference>
<dbReference type="Gene3D" id="3.90.226.10">
    <property type="entry name" value="2-enoyl-CoA Hydratase, Chain A, domain 1"/>
    <property type="match status" value="2"/>
</dbReference>
<dbReference type="GO" id="GO:0015977">
    <property type="term" value="P:carbon fixation"/>
    <property type="evidence" value="ECO:0007669"/>
    <property type="project" value="UniProtKB-ARBA"/>
</dbReference>
<dbReference type="InterPro" id="IPR011762">
    <property type="entry name" value="COA_CT_N"/>
</dbReference>
<sequence>MQDILAKLESKRAAARLGGGEKRIAGQHAKGKLTARERIELFLDEGSFEEFDMFVEHRCIDFGMENQKVPGDGVVTGHGTVNGRLVFVFSQDFTVFGGALSEAHAEKICKIMDQALKVGAPVIGLNDSGGARIQEGVASLGGYAEVFQRNVDASGVIPQISLIMGPCAGGAVYSPAMTDFIFMVKDSSYMFVTGPDVVKTVTHEVVTAEELGGAVTHSTKSGVADLAFENDVEALLQLRRFVDFLPSSNREKAPVRPCADPLDREDFSLDTLVPENPNKPYDMKELILKIVDEGDFFELQPEYAKNILIGFARMNGSTVGIVANQPMVLAGCLDIDSSKKAARFVRFCDAFEIPILTLVDVPGFMPGTSQEYGGIIKHGAKLLYAYAEATVPKVTVITRKAYGGAYDVMSSKHLRGDVNYAWPSAEIAVMGAKGAVEIIFRSDIGDAEKIEARTEEYKQKFANPFVAASRGYIDDVIMPHGTRRRITKALSMLKNKQLQNPWRKHDNIPL</sequence>
<feature type="domain" description="CoA carboxyltransferase N-terminal" evidence="3">
    <location>
        <begin position="1"/>
        <end position="257"/>
    </location>
</feature>
<dbReference type="InterPro" id="IPR034733">
    <property type="entry name" value="AcCoA_carboxyl_beta"/>
</dbReference>
<dbReference type="SUPFAM" id="SSF52096">
    <property type="entry name" value="ClpP/crotonase"/>
    <property type="match status" value="2"/>
</dbReference>
<dbReference type="Proteomes" id="UP000077405">
    <property type="component" value="Plasmid pYZ6"/>
</dbReference>
<dbReference type="AlphaFoldDB" id="A0A2R4VWV8"/>
<dbReference type="InterPro" id="IPR051047">
    <property type="entry name" value="AccD/PCCB"/>
</dbReference>
<dbReference type="EMBL" id="CP028907">
    <property type="protein sequence ID" value="AWB08915.1"/>
    <property type="molecule type" value="Genomic_DNA"/>
</dbReference>
<evidence type="ECO:0000259" key="4">
    <source>
        <dbReference type="PROSITE" id="PS50989"/>
    </source>
</evidence>
<dbReference type="GO" id="GO:0009317">
    <property type="term" value="C:acetyl-CoA carboxylase complex"/>
    <property type="evidence" value="ECO:0007669"/>
    <property type="project" value="UniProtKB-ARBA"/>
</dbReference>
<dbReference type="PROSITE" id="PS50980">
    <property type="entry name" value="COA_CT_NTER"/>
    <property type="match status" value="1"/>
</dbReference>
<reference evidence="5 6" key="1">
    <citation type="submission" date="2018-04" db="EMBL/GenBank/DDBJ databases">
        <title>Complete genome sequence of the nitrogen-fixing bacterium Azospirillum humicireducens type strain SgZ-5.</title>
        <authorList>
            <person name="Yu Z."/>
        </authorList>
    </citation>
    <scope>NUCLEOTIDE SEQUENCE [LARGE SCALE GENOMIC DNA]</scope>
    <source>
        <strain evidence="5 6">SgZ-5</strain>
        <plasmid evidence="5 6">pYZ6</plasmid>
    </source>
</reference>
<evidence type="ECO:0000256" key="1">
    <source>
        <dbReference type="ARBA" id="ARBA00006102"/>
    </source>
</evidence>
<keyword evidence="5" id="KW-0614">Plasmid</keyword>
<dbReference type="PANTHER" id="PTHR43842">
    <property type="entry name" value="PROPIONYL-COA CARBOXYLASE BETA CHAIN"/>
    <property type="match status" value="1"/>
</dbReference>
<evidence type="ECO:0000259" key="3">
    <source>
        <dbReference type="PROSITE" id="PS50980"/>
    </source>
</evidence>
<dbReference type="GO" id="GO:0003989">
    <property type="term" value="F:acetyl-CoA carboxylase activity"/>
    <property type="evidence" value="ECO:0007669"/>
    <property type="project" value="UniProtKB-ARBA"/>
</dbReference>
<dbReference type="FunFam" id="3.90.226.10:FF:000016">
    <property type="entry name" value="Propionyl-CoA carboxylase, beta subunit"/>
    <property type="match status" value="1"/>
</dbReference>
<dbReference type="OrthoDB" id="9803706at2"/>
<keyword evidence="6" id="KW-1185">Reference proteome</keyword>
<keyword evidence="5" id="KW-0808">Transferase</keyword>